<proteinExistence type="predicted"/>
<comment type="caution">
    <text evidence="2">The sequence shown here is derived from an EMBL/GenBank/DDBJ whole genome shotgun (WGS) entry which is preliminary data.</text>
</comment>
<evidence type="ECO:0000256" key="1">
    <source>
        <dbReference type="SAM" id="Phobius"/>
    </source>
</evidence>
<evidence type="ECO:0000313" key="3">
    <source>
        <dbReference type="Proteomes" id="UP000193884"/>
    </source>
</evidence>
<organism evidence="2 3">
    <name type="scientific">Bradyrhizobium canariense</name>
    <dbReference type="NCBI Taxonomy" id="255045"/>
    <lineage>
        <taxon>Bacteria</taxon>
        <taxon>Pseudomonadati</taxon>
        <taxon>Pseudomonadota</taxon>
        <taxon>Alphaproteobacteria</taxon>
        <taxon>Hyphomicrobiales</taxon>
        <taxon>Nitrobacteraceae</taxon>
        <taxon>Bradyrhizobium</taxon>
    </lineage>
</organism>
<feature type="transmembrane region" description="Helical" evidence="1">
    <location>
        <begin position="20"/>
        <end position="37"/>
    </location>
</feature>
<sequence length="84" mass="9475">MVRGGWGRENKPGVELDRAWKWFLLPGIVAQWFLYTFPTGNFSKVVTDTRVARSPLMTYVISGIFYILAVPLIALALFTVVVGR</sequence>
<dbReference type="RefSeq" id="WP_085383262.1">
    <property type="nucleotide sequence ID" value="NZ_NAFJ01000085.1"/>
</dbReference>
<gene>
    <name evidence="2" type="ORF">BST63_01695</name>
</gene>
<evidence type="ECO:0000313" key="2">
    <source>
        <dbReference type="EMBL" id="OSJ35605.1"/>
    </source>
</evidence>
<accession>A0ABX3XBR4</accession>
<dbReference type="EMBL" id="NAFK01000106">
    <property type="protein sequence ID" value="OSJ35605.1"/>
    <property type="molecule type" value="Genomic_DNA"/>
</dbReference>
<protein>
    <submittedName>
        <fullName evidence="2">Uncharacterized protein</fullName>
    </submittedName>
</protein>
<name>A0ABX3XBR4_9BRAD</name>
<dbReference type="Proteomes" id="UP000193884">
    <property type="component" value="Unassembled WGS sequence"/>
</dbReference>
<feature type="transmembrane region" description="Helical" evidence="1">
    <location>
        <begin position="57"/>
        <end position="82"/>
    </location>
</feature>
<keyword evidence="3" id="KW-1185">Reference proteome</keyword>
<keyword evidence="1" id="KW-0812">Transmembrane</keyword>
<reference evidence="2 3" key="1">
    <citation type="submission" date="2017-03" db="EMBL/GenBank/DDBJ databases">
        <title>Whole genome sequences of fourteen strains of Bradyrhizobium canariense and one strain of Bradyrhizobium japonicum isolated from Lupinus (Papilionoideae: Genisteae) species in Algeria.</title>
        <authorList>
            <person name="Crovadore J."/>
            <person name="Chekireb D."/>
            <person name="Brachmann A."/>
            <person name="Chablais R."/>
            <person name="Cochard B."/>
            <person name="Lefort F."/>
        </authorList>
    </citation>
    <scope>NUCLEOTIDE SEQUENCE [LARGE SCALE GENOMIC DNA]</scope>
    <source>
        <strain evidence="2 3">UBMAN05</strain>
    </source>
</reference>
<keyword evidence="1" id="KW-1133">Transmembrane helix</keyword>
<keyword evidence="1" id="KW-0472">Membrane</keyword>